<gene>
    <name evidence="1" type="ORF">DVH24_036560</name>
</gene>
<dbReference type="EMBL" id="RDQH01000338">
    <property type="protein sequence ID" value="RXH82219.1"/>
    <property type="molecule type" value="Genomic_DNA"/>
</dbReference>
<proteinExistence type="predicted"/>
<comment type="caution">
    <text evidence="1">The sequence shown here is derived from an EMBL/GenBank/DDBJ whole genome shotgun (WGS) entry which is preliminary data.</text>
</comment>
<accession>A0A498IGN1</accession>
<keyword evidence="2" id="KW-1185">Reference proteome</keyword>
<evidence type="ECO:0000313" key="2">
    <source>
        <dbReference type="Proteomes" id="UP000290289"/>
    </source>
</evidence>
<name>A0A498IGN1_MALDO</name>
<evidence type="ECO:0000313" key="1">
    <source>
        <dbReference type="EMBL" id="RXH82219.1"/>
    </source>
</evidence>
<protein>
    <submittedName>
        <fullName evidence="1">Uncharacterized protein</fullName>
    </submittedName>
</protein>
<dbReference type="Proteomes" id="UP000290289">
    <property type="component" value="Chromosome 12"/>
</dbReference>
<reference evidence="1 2" key="1">
    <citation type="submission" date="2018-10" db="EMBL/GenBank/DDBJ databases">
        <title>A high-quality apple genome assembly.</title>
        <authorList>
            <person name="Hu J."/>
        </authorList>
    </citation>
    <scope>NUCLEOTIDE SEQUENCE [LARGE SCALE GENOMIC DNA]</scope>
    <source>
        <strain evidence="2">cv. HFTH1</strain>
        <tissue evidence="1">Young leaf</tissue>
    </source>
</reference>
<organism evidence="1 2">
    <name type="scientific">Malus domestica</name>
    <name type="common">Apple</name>
    <name type="synonym">Pyrus malus</name>
    <dbReference type="NCBI Taxonomy" id="3750"/>
    <lineage>
        <taxon>Eukaryota</taxon>
        <taxon>Viridiplantae</taxon>
        <taxon>Streptophyta</taxon>
        <taxon>Embryophyta</taxon>
        <taxon>Tracheophyta</taxon>
        <taxon>Spermatophyta</taxon>
        <taxon>Magnoliopsida</taxon>
        <taxon>eudicotyledons</taxon>
        <taxon>Gunneridae</taxon>
        <taxon>Pentapetalae</taxon>
        <taxon>rosids</taxon>
        <taxon>fabids</taxon>
        <taxon>Rosales</taxon>
        <taxon>Rosaceae</taxon>
        <taxon>Amygdaloideae</taxon>
        <taxon>Maleae</taxon>
        <taxon>Malus</taxon>
    </lineage>
</organism>
<dbReference type="AlphaFoldDB" id="A0A498IGN1"/>
<sequence>MKTRRGDFPRFPGRNLFRRPLWLLRGFPAKPQRVKRRARYHSLRLFENYDFRLESLNFVEY</sequence>